<proteinExistence type="predicted"/>
<accession>A0A0J6VDF6</accession>
<name>A0A0J6VDF6_9MYCO</name>
<dbReference type="Gene3D" id="3.30.1330.30">
    <property type="match status" value="1"/>
</dbReference>
<evidence type="ECO:0000313" key="1">
    <source>
        <dbReference type="EMBL" id="KMO69020.1"/>
    </source>
</evidence>
<dbReference type="SUPFAM" id="SSF55315">
    <property type="entry name" value="L30e-like"/>
    <property type="match status" value="1"/>
</dbReference>
<reference evidence="1 2" key="1">
    <citation type="journal article" date="2015" name="Genome Biol. Evol.">
        <title>Characterization of Three Mycobacterium spp. with Potential Use in Bioremediation by Genome Sequencing and Comparative Genomics.</title>
        <authorList>
            <person name="Das S."/>
            <person name="Pettersson B.M."/>
            <person name="Behra P.R."/>
            <person name="Ramesh M."/>
            <person name="Dasgupta S."/>
            <person name="Bhattacharya A."/>
            <person name="Kirsebom L.A."/>
        </authorList>
    </citation>
    <scope>NUCLEOTIDE SEQUENCE [LARGE SCALE GENOMIC DNA]</scope>
    <source>
        <strain evidence="1 2">DSM 44075</strain>
    </source>
</reference>
<dbReference type="InterPro" id="IPR029064">
    <property type="entry name" value="Ribosomal_eL30-like_sf"/>
</dbReference>
<dbReference type="InterPro" id="IPR040701">
    <property type="entry name" value="Bact_RF_family2"/>
</dbReference>
<dbReference type="Pfam" id="PF18844">
    <property type="entry name" value="baeRF_family2"/>
    <property type="match status" value="1"/>
</dbReference>
<dbReference type="PATRIC" id="fig|1807.14.peg.4476"/>
<evidence type="ECO:0000313" key="2">
    <source>
        <dbReference type="Proteomes" id="UP000036313"/>
    </source>
</evidence>
<comment type="caution">
    <text evidence="1">The sequence shown here is derived from an EMBL/GenBank/DDBJ whole genome shotgun (WGS) entry which is preliminary data.</text>
</comment>
<protein>
    <recommendedName>
        <fullName evidence="3">Peptide chain release factor 1</fullName>
    </recommendedName>
</protein>
<dbReference type="AlphaFoldDB" id="A0A0J6VDF6"/>
<sequence>MNSDRLRGLAEAPGPFVSLYVEGAVDDRFSSARWTAIRRHLEDSGVTERTTGAVEQALLNYRPGPRRRGHAIIAGAHGLLLDEPLVHPRSVTVLRVSDYPYVLPLFGVGAARPPYVVAAVDRLGADLTVHCGQNTAREVVHGEGFPVHKPASAGLNGYGDHQHSTEEAVRMNIRATVDRITELTDRSHAELIFMCGEVRSRSDVVSELPHRIATRVIALPACAGGGRVDEHEIAESIDQELDRRGNDAVDMIVARFRSERSRRSGLAVEGLPEICAALSDGAVDTLIIADLHSATVVTGDDRTVIASDASALSMFGEPARRVALADEALPFVAIATDASVVVCPEGSFSAVDGVAALLRYPHVANGDSSADSPARQSPAVPL</sequence>
<gene>
    <name evidence="1" type="ORF">MOBUDSM44075_04441</name>
</gene>
<dbReference type="Proteomes" id="UP000036313">
    <property type="component" value="Unassembled WGS sequence"/>
</dbReference>
<organism evidence="1 2">
    <name type="scientific">Mycolicibacterium obuense</name>
    <dbReference type="NCBI Taxonomy" id="1807"/>
    <lineage>
        <taxon>Bacteria</taxon>
        <taxon>Bacillati</taxon>
        <taxon>Actinomycetota</taxon>
        <taxon>Actinomycetes</taxon>
        <taxon>Mycobacteriales</taxon>
        <taxon>Mycobacteriaceae</taxon>
        <taxon>Mycolicibacterium</taxon>
    </lineage>
</organism>
<evidence type="ECO:0008006" key="3">
    <source>
        <dbReference type="Google" id="ProtNLM"/>
    </source>
</evidence>
<dbReference type="EMBL" id="JYNU01000057">
    <property type="protein sequence ID" value="KMO69020.1"/>
    <property type="molecule type" value="Genomic_DNA"/>
</dbReference>
<dbReference type="RefSeq" id="WP_048424690.1">
    <property type="nucleotide sequence ID" value="NZ_JYNU01000057.1"/>
</dbReference>